<dbReference type="STRING" id="1210086.GCA_001613105_02751"/>
<feature type="transmembrane region" description="Helical" evidence="1">
    <location>
        <begin position="122"/>
        <end position="155"/>
    </location>
</feature>
<keyword evidence="3" id="KW-1185">Reference proteome</keyword>
<dbReference type="Proteomes" id="UP000254869">
    <property type="component" value="Unassembled WGS sequence"/>
</dbReference>
<evidence type="ECO:0000313" key="2">
    <source>
        <dbReference type="EMBL" id="RDI64346.1"/>
    </source>
</evidence>
<protein>
    <submittedName>
        <fullName evidence="2">Uncharacterized protein</fullName>
    </submittedName>
</protein>
<sequence length="194" mass="20986">MAAVIEPHPGLEISKLPFLGTSWYTRGLSYRLRRAWLTFFILLMSAFPIWGVCIVFVLIISKATGGFRITLLAAAIAGVCWSFVLGYRSITRARQEERRLLAGQSAISSTSRPGSSGTAAGLGLGVAGLGGSALAGGLLLIGQLFVVGWLAMVVVKTLGHYLGPSEIRAVMAVRTWYDQHPDIPNAQRPKQFRR</sequence>
<organism evidence="2 3">
    <name type="scientific">Nocardia pseudobrasiliensis</name>
    <dbReference type="NCBI Taxonomy" id="45979"/>
    <lineage>
        <taxon>Bacteria</taxon>
        <taxon>Bacillati</taxon>
        <taxon>Actinomycetota</taxon>
        <taxon>Actinomycetes</taxon>
        <taxon>Mycobacteriales</taxon>
        <taxon>Nocardiaceae</taxon>
        <taxon>Nocardia</taxon>
    </lineage>
</organism>
<feature type="transmembrane region" description="Helical" evidence="1">
    <location>
        <begin position="36"/>
        <end position="60"/>
    </location>
</feature>
<name>A0A370I0V2_9NOCA</name>
<keyword evidence="1" id="KW-1133">Transmembrane helix</keyword>
<dbReference type="EMBL" id="QQBC01000008">
    <property type="protein sequence ID" value="RDI64346.1"/>
    <property type="molecule type" value="Genomic_DNA"/>
</dbReference>
<gene>
    <name evidence="2" type="ORF">DFR76_108178</name>
</gene>
<accession>A0A370I0V2</accession>
<proteinExistence type="predicted"/>
<feature type="transmembrane region" description="Helical" evidence="1">
    <location>
        <begin position="66"/>
        <end position="90"/>
    </location>
</feature>
<keyword evidence="1" id="KW-0472">Membrane</keyword>
<dbReference type="RefSeq" id="WP_147288008.1">
    <property type="nucleotide sequence ID" value="NZ_QQBC01000008.1"/>
</dbReference>
<dbReference type="AlphaFoldDB" id="A0A370I0V2"/>
<reference evidence="2 3" key="1">
    <citation type="submission" date="2018-07" db="EMBL/GenBank/DDBJ databases">
        <title>Genomic Encyclopedia of Type Strains, Phase IV (KMG-IV): sequencing the most valuable type-strain genomes for metagenomic binning, comparative biology and taxonomic classification.</title>
        <authorList>
            <person name="Goeker M."/>
        </authorList>
    </citation>
    <scope>NUCLEOTIDE SEQUENCE [LARGE SCALE GENOMIC DNA]</scope>
    <source>
        <strain evidence="2 3">DSM 44290</strain>
    </source>
</reference>
<keyword evidence="1" id="KW-0812">Transmembrane</keyword>
<evidence type="ECO:0000313" key="3">
    <source>
        <dbReference type="Proteomes" id="UP000254869"/>
    </source>
</evidence>
<evidence type="ECO:0000256" key="1">
    <source>
        <dbReference type="SAM" id="Phobius"/>
    </source>
</evidence>
<comment type="caution">
    <text evidence="2">The sequence shown here is derived from an EMBL/GenBank/DDBJ whole genome shotgun (WGS) entry which is preliminary data.</text>
</comment>